<feature type="domain" description="NADH:flavin oxidoreductase/NADH oxidase N-terminal" evidence="1">
    <location>
        <begin position="10"/>
        <end position="50"/>
    </location>
</feature>
<reference evidence="3" key="1">
    <citation type="submission" date="2016-10" db="EMBL/GenBank/DDBJ databases">
        <authorList>
            <person name="Varghese N."/>
            <person name="Submissions S."/>
        </authorList>
    </citation>
    <scope>NUCLEOTIDE SEQUENCE [LARGE SCALE GENOMIC DNA]</scope>
    <source>
        <strain evidence="3">BL47</strain>
    </source>
</reference>
<evidence type="ECO:0000313" key="3">
    <source>
        <dbReference type="Proteomes" id="UP000198704"/>
    </source>
</evidence>
<name>A0A1G9U1M4_9HYPH</name>
<dbReference type="InterPro" id="IPR013785">
    <property type="entry name" value="Aldolase_TIM"/>
</dbReference>
<organism evidence="2 3">
    <name type="scientific">Methylobacterium phyllostachyos</name>
    <dbReference type="NCBI Taxonomy" id="582672"/>
    <lineage>
        <taxon>Bacteria</taxon>
        <taxon>Pseudomonadati</taxon>
        <taxon>Pseudomonadota</taxon>
        <taxon>Alphaproteobacteria</taxon>
        <taxon>Hyphomicrobiales</taxon>
        <taxon>Methylobacteriaceae</taxon>
        <taxon>Methylobacterium</taxon>
    </lineage>
</organism>
<dbReference type="Gene3D" id="3.20.20.70">
    <property type="entry name" value="Aldolase class I"/>
    <property type="match status" value="1"/>
</dbReference>
<keyword evidence="3" id="KW-1185">Reference proteome</keyword>
<dbReference type="AlphaFoldDB" id="A0A1G9U1M4"/>
<dbReference type="InterPro" id="IPR001155">
    <property type="entry name" value="OxRdtase_FMN_N"/>
</dbReference>
<dbReference type="Pfam" id="PF00724">
    <property type="entry name" value="Oxidored_FMN"/>
    <property type="match status" value="1"/>
</dbReference>
<dbReference type="STRING" id="582672.SAMN05216360_102368"/>
<dbReference type="GO" id="GO:0010181">
    <property type="term" value="F:FMN binding"/>
    <property type="evidence" value="ECO:0007669"/>
    <property type="project" value="InterPro"/>
</dbReference>
<dbReference type="PANTHER" id="PTHR22893:SF91">
    <property type="entry name" value="NADPH DEHYDROGENASE 2-RELATED"/>
    <property type="match status" value="1"/>
</dbReference>
<gene>
    <name evidence="2" type="ORF">SAMN05216360_102368</name>
</gene>
<evidence type="ECO:0000313" key="2">
    <source>
        <dbReference type="EMBL" id="SDM53564.1"/>
    </source>
</evidence>
<dbReference type="PANTHER" id="PTHR22893">
    <property type="entry name" value="NADH OXIDOREDUCTASE-RELATED"/>
    <property type="match status" value="1"/>
</dbReference>
<protein>
    <submittedName>
        <fullName evidence="2">N-ethylmaleimide reductase</fullName>
    </submittedName>
</protein>
<dbReference type="GO" id="GO:0016491">
    <property type="term" value="F:oxidoreductase activity"/>
    <property type="evidence" value="ECO:0007669"/>
    <property type="project" value="InterPro"/>
</dbReference>
<dbReference type="Proteomes" id="UP000198704">
    <property type="component" value="Unassembled WGS sequence"/>
</dbReference>
<proteinExistence type="predicted"/>
<accession>A0A1G9U1M4</accession>
<evidence type="ECO:0000259" key="1">
    <source>
        <dbReference type="Pfam" id="PF00724"/>
    </source>
</evidence>
<dbReference type="EMBL" id="FNHS01000002">
    <property type="protein sequence ID" value="SDM53564.1"/>
    <property type="molecule type" value="Genomic_DNA"/>
</dbReference>
<sequence>MEGMKLQVTLRALETDEIPGIVKDCRRAAVNARRAGFDGVEIHSADNYLLE</sequence>
<dbReference type="InterPro" id="IPR045247">
    <property type="entry name" value="Oye-like"/>
</dbReference>
<dbReference type="SUPFAM" id="SSF51395">
    <property type="entry name" value="FMN-linked oxidoreductases"/>
    <property type="match status" value="1"/>
</dbReference>